<organism evidence="2 3">
    <name type="scientific">Streptomyces thermocarboxydovorans</name>
    <dbReference type="NCBI Taxonomy" id="59298"/>
    <lineage>
        <taxon>Bacteria</taxon>
        <taxon>Bacillati</taxon>
        <taxon>Actinomycetota</taxon>
        <taxon>Actinomycetes</taxon>
        <taxon>Kitasatosporales</taxon>
        <taxon>Streptomycetaceae</taxon>
        <taxon>Streptomyces</taxon>
    </lineage>
</organism>
<keyword evidence="3" id="KW-1185">Reference proteome</keyword>
<sequence>MGRHSSPIADGSGPDPEGPEASRTTSAPARTAPATATEVISSRRRRDAGPFRGAGASSASVLRYRPSASRPGNRRDLKDRKGRKGRKGRANLTERNPFLSWAYSASAARPAAAGRTRRAW</sequence>
<proteinExistence type="predicted"/>
<name>A0ABP3SFY1_9ACTN</name>
<comment type="caution">
    <text evidence="2">The sequence shown here is derived from an EMBL/GenBank/DDBJ whole genome shotgun (WGS) entry which is preliminary data.</text>
</comment>
<dbReference type="Proteomes" id="UP001500724">
    <property type="component" value="Unassembled WGS sequence"/>
</dbReference>
<accession>A0ABP3SFY1</accession>
<evidence type="ECO:0000313" key="3">
    <source>
        <dbReference type="Proteomes" id="UP001500724"/>
    </source>
</evidence>
<reference evidence="3" key="1">
    <citation type="journal article" date="2019" name="Int. J. Syst. Evol. Microbiol.">
        <title>The Global Catalogue of Microorganisms (GCM) 10K type strain sequencing project: providing services to taxonomists for standard genome sequencing and annotation.</title>
        <authorList>
            <consortium name="The Broad Institute Genomics Platform"/>
            <consortium name="The Broad Institute Genome Sequencing Center for Infectious Disease"/>
            <person name="Wu L."/>
            <person name="Ma J."/>
        </authorList>
    </citation>
    <scope>NUCLEOTIDE SEQUENCE [LARGE SCALE GENOMIC DNA]</scope>
    <source>
        <strain evidence="3">JCM 10367</strain>
    </source>
</reference>
<feature type="compositionally biased region" description="Basic residues" evidence="1">
    <location>
        <begin position="80"/>
        <end position="89"/>
    </location>
</feature>
<gene>
    <name evidence="2" type="ORF">GCM10009535_11420</name>
</gene>
<feature type="region of interest" description="Disordered" evidence="1">
    <location>
        <begin position="1"/>
        <end position="95"/>
    </location>
</feature>
<protein>
    <submittedName>
        <fullName evidence="2">Uncharacterized protein</fullName>
    </submittedName>
</protein>
<dbReference type="EMBL" id="BAAAGU010000008">
    <property type="protein sequence ID" value="GAA0636817.1"/>
    <property type="molecule type" value="Genomic_DNA"/>
</dbReference>
<evidence type="ECO:0000313" key="2">
    <source>
        <dbReference type="EMBL" id="GAA0636817.1"/>
    </source>
</evidence>
<feature type="compositionally biased region" description="Low complexity" evidence="1">
    <location>
        <begin position="21"/>
        <end position="37"/>
    </location>
</feature>
<evidence type="ECO:0000256" key="1">
    <source>
        <dbReference type="SAM" id="MobiDB-lite"/>
    </source>
</evidence>